<dbReference type="CDD" id="cd01055">
    <property type="entry name" value="Nonheme_Ferritin"/>
    <property type="match status" value="1"/>
</dbReference>
<evidence type="ECO:0000313" key="10">
    <source>
        <dbReference type="Proteomes" id="UP000637578"/>
    </source>
</evidence>
<dbReference type="GO" id="GO:0004322">
    <property type="term" value="F:ferroxidase activity"/>
    <property type="evidence" value="ECO:0007669"/>
    <property type="project" value="TreeGrafter"/>
</dbReference>
<evidence type="ECO:0000259" key="8">
    <source>
        <dbReference type="PROSITE" id="PS50905"/>
    </source>
</evidence>
<protein>
    <recommendedName>
        <fullName evidence="6">Ferritin</fullName>
    </recommendedName>
</protein>
<dbReference type="GO" id="GO:0006879">
    <property type="term" value="P:intracellular iron ion homeostasis"/>
    <property type="evidence" value="ECO:0007669"/>
    <property type="project" value="UniProtKB-KW"/>
</dbReference>
<feature type="region of interest" description="Disordered" evidence="7">
    <location>
        <begin position="167"/>
        <end position="186"/>
    </location>
</feature>
<evidence type="ECO:0000256" key="2">
    <source>
        <dbReference type="ARBA" id="ARBA00022723"/>
    </source>
</evidence>
<dbReference type="Pfam" id="PF00210">
    <property type="entry name" value="Ferritin"/>
    <property type="match status" value="1"/>
</dbReference>
<dbReference type="InterPro" id="IPR041719">
    <property type="entry name" value="Ferritin_prok"/>
</dbReference>
<feature type="binding site" evidence="5">
    <location>
        <position position="60"/>
    </location>
    <ligand>
        <name>Fe cation</name>
        <dbReference type="ChEBI" id="CHEBI:24875"/>
        <label>1</label>
    </ligand>
</feature>
<dbReference type="EMBL" id="BMMK01000036">
    <property type="protein sequence ID" value="GGM76192.1"/>
    <property type="molecule type" value="Genomic_DNA"/>
</dbReference>
<feature type="binding site" evidence="5">
    <location>
        <position position="24"/>
    </location>
    <ligand>
        <name>Fe cation</name>
        <dbReference type="ChEBI" id="CHEBI:24875"/>
        <label>1</label>
    </ligand>
</feature>
<dbReference type="GO" id="GO:0008199">
    <property type="term" value="F:ferric iron binding"/>
    <property type="evidence" value="ECO:0007669"/>
    <property type="project" value="InterPro"/>
</dbReference>
<feature type="binding site" evidence="5">
    <location>
        <position position="57"/>
    </location>
    <ligand>
        <name>Fe cation</name>
        <dbReference type="ChEBI" id="CHEBI:24875"/>
        <label>1</label>
    </ligand>
</feature>
<dbReference type="AlphaFoldDB" id="A0A8J3FWD7"/>
<evidence type="ECO:0000256" key="3">
    <source>
        <dbReference type="ARBA" id="ARBA00023002"/>
    </source>
</evidence>
<dbReference type="PROSITE" id="PS50905">
    <property type="entry name" value="FERRITIN_LIKE"/>
    <property type="match status" value="1"/>
</dbReference>
<dbReference type="GO" id="GO:0006826">
    <property type="term" value="P:iron ion transport"/>
    <property type="evidence" value="ECO:0007669"/>
    <property type="project" value="InterPro"/>
</dbReference>
<accession>A0A8J3FWD7</accession>
<evidence type="ECO:0000256" key="6">
    <source>
        <dbReference type="RuleBase" id="RU361145"/>
    </source>
</evidence>
<keyword evidence="4 5" id="KW-0408">Iron</keyword>
<organism evidence="9 10">
    <name type="scientific">Longimycelium tulufanense</name>
    <dbReference type="NCBI Taxonomy" id="907463"/>
    <lineage>
        <taxon>Bacteria</taxon>
        <taxon>Bacillati</taxon>
        <taxon>Actinomycetota</taxon>
        <taxon>Actinomycetes</taxon>
        <taxon>Pseudonocardiales</taxon>
        <taxon>Pseudonocardiaceae</taxon>
        <taxon>Longimycelium</taxon>
    </lineage>
</organism>
<keyword evidence="10" id="KW-1185">Reference proteome</keyword>
<proteinExistence type="predicted"/>
<dbReference type="InterPro" id="IPR008331">
    <property type="entry name" value="Ferritin_DPS_dom"/>
</dbReference>
<reference evidence="9" key="2">
    <citation type="submission" date="2020-09" db="EMBL/GenBank/DDBJ databases">
        <authorList>
            <person name="Sun Q."/>
            <person name="Zhou Y."/>
        </authorList>
    </citation>
    <scope>NUCLEOTIDE SEQUENCE</scope>
    <source>
        <strain evidence="9">CGMCC 4.5737</strain>
    </source>
</reference>
<dbReference type="InterPro" id="IPR012347">
    <property type="entry name" value="Ferritin-like"/>
</dbReference>
<keyword evidence="1 6" id="KW-0409">Iron storage</keyword>
<dbReference type="InterPro" id="IPR009078">
    <property type="entry name" value="Ferritin-like_SF"/>
</dbReference>
<keyword evidence="2 5" id="KW-0479">Metal-binding</keyword>
<evidence type="ECO:0000313" key="9">
    <source>
        <dbReference type="EMBL" id="GGM76192.1"/>
    </source>
</evidence>
<feature type="binding site" evidence="5">
    <location>
        <position position="134"/>
    </location>
    <ligand>
        <name>Fe cation</name>
        <dbReference type="ChEBI" id="CHEBI:24875"/>
        <label>1</label>
    </ligand>
</feature>
<sequence length="186" mass="21181">MALIGKKSSGSKFHELLRKQIRHEFTASQQYIAIAVWFDAQDLPRLAHHFYRQALEERNHAMMIVRYLLDTDLEAPIPGVDDVRNEFKSVREPVALALEQEREVTKEVTDLARTAREEGDYLGEQFLHWFLKEQVEEVSQMSTLLHVVERAGDNLFHVEDFLARESVGDDGADDPTAPHVAGGKVG</sequence>
<keyword evidence="3" id="KW-0560">Oxidoreductase</keyword>
<comment type="caution">
    <text evidence="9">The sequence shown here is derived from an EMBL/GenBank/DDBJ whole genome shotgun (WGS) entry which is preliminary data.</text>
</comment>
<dbReference type="GO" id="GO:0005829">
    <property type="term" value="C:cytosol"/>
    <property type="evidence" value="ECO:0007669"/>
    <property type="project" value="TreeGrafter"/>
</dbReference>
<evidence type="ECO:0000256" key="1">
    <source>
        <dbReference type="ARBA" id="ARBA00022434"/>
    </source>
</evidence>
<name>A0A8J3FWD7_9PSEU</name>
<gene>
    <name evidence="9" type="primary">bfrB</name>
    <name evidence="9" type="ORF">GCM10012275_53690</name>
</gene>
<dbReference type="Gene3D" id="1.20.1260.10">
    <property type="match status" value="1"/>
</dbReference>
<dbReference type="GO" id="GO:0008198">
    <property type="term" value="F:ferrous iron binding"/>
    <property type="evidence" value="ECO:0007669"/>
    <property type="project" value="TreeGrafter"/>
</dbReference>
<reference evidence="9" key="1">
    <citation type="journal article" date="2014" name="Int. J. Syst. Evol. Microbiol.">
        <title>Complete genome sequence of Corynebacterium casei LMG S-19264T (=DSM 44701T), isolated from a smear-ripened cheese.</title>
        <authorList>
            <consortium name="US DOE Joint Genome Institute (JGI-PGF)"/>
            <person name="Walter F."/>
            <person name="Albersmeier A."/>
            <person name="Kalinowski J."/>
            <person name="Ruckert C."/>
        </authorList>
    </citation>
    <scope>NUCLEOTIDE SEQUENCE</scope>
    <source>
        <strain evidence="9">CGMCC 4.5737</strain>
    </source>
</reference>
<feature type="binding site" evidence="5">
    <location>
        <position position="101"/>
    </location>
    <ligand>
        <name>Fe cation</name>
        <dbReference type="ChEBI" id="CHEBI:24875"/>
        <label>1</label>
    </ligand>
</feature>
<feature type="domain" description="Ferritin-like diiron" evidence="8">
    <location>
        <begin position="7"/>
        <end position="152"/>
    </location>
</feature>
<dbReference type="RefSeq" id="WP_189061205.1">
    <property type="nucleotide sequence ID" value="NZ_BMMK01000036.1"/>
</dbReference>
<evidence type="ECO:0000256" key="7">
    <source>
        <dbReference type="SAM" id="MobiDB-lite"/>
    </source>
</evidence>
<dbReference type="InterPro" id="IPR001519">
    <property type="entry name" value="Ferritin"/>
</dbReference>
<dbReference type="SUPFAM" id="SSF47240">
    <property type="entry name" value="Ferritin-like"/>
    <property type="match status" value="1"/>
</dbReference>
<dbReference type="PANTHER" id="PTHR11431">
    <property type="entry name" value="FERRITIN"/>
    <property type="match status" value="1"/>
</dbReference>
<dbReference type="Proteomes" id="UP000637578">
    <property type="component" value="Unassembled WGS sequence"/>
</dbReference>
<evidence type="ECO:0000256" key="5">
    <source>
        <dbReference type="PIRSR" id="PIRSR601519-1"/>
    </source>
</evidence>
<dbReference type="InterPro" id="IPR009040">
    <property type="entry name" value="Ferritin-like_diiron"/>
</dbReference>
<evidence type="ECO:0000256" key="4">
    <source>
        <dbReference type="ARBA" id="ARBA00023004"/>
    </source>
</evidence>
<dbReference type="PANTHER" id="PTHR11431:SF127">
    <property type="entry name" value="BACTERIAL NON-HEME FERRITIN"/>
    <property type="match status" value="1"/>
</dbReference>